<dbReference type="AlphaFoldDB" id="A0A8D5FRR2"/>
<evidence type="ECO:0000313" key="4">
    <source>
        <dbReference type="Proteomes" id="UP000826725"/>
    </source>
</evidence>
<evidence type="ECO:0000313" key="3">
    <source>
        <dbReference type="EMBL" id="BCL60206.1"/>
    </source>
</evidence>
<protein>
    <submittedName>
        <fullName evidence="3">Disulfide reductase</fullName>
    </submittedName>
</protein>
<dbReference type="InterPro" id="IPR051278">
    <property type="entry name" value="HdrB/HdrD_reductase"/>
</dbReference>
<dbReference type="Proteomes" id="UP000826725">
    <property type="component" value="Chromosome"/>
</dbReference>
<evidence type="ECO:0000256" key="1">
    <source>
        <dbReference type="ARBA" id="ARBA00023002"/>
    </source>
</evidence>
<dbReference type="Pfam" id="PF02754">
    <property type="entry name" value="CCG"/>
    <property type="match status" value="2"/>
</dbReference>
<dbReference type="RefSeq" id="WP_228856361.1">
    <property type="nucleotide sequence ID" value="NZ_AP024086.1"/>
</dbReference>
<keyword evidence="4" id="KW-1185">Reference proteome</keyword>
<dbReference type="PANTHER" id="PTHR42947">
    <property type="entry name" value="COB--COM HETERODISULFIDE REDUCTASE SUBUNIT B 1"/>
    <property type="match status" value="1"/>
</dbReference>
<evidence type="ECO:0000259" key="2">
    <source>
        <dbReference type="Pfam" id="PF02754"/>
    </source>
</evidence>
<name>A0A8D5FRR2_9BACT</name>
<feature type="domain" description="Cysteine-rich" evidence="2">
    <location>
        <begin position="146"/>
        <end position="236"/>
    </location>
</feature>
<dbReference type="EMBL" id="AP024086">
    <property type="protein sequence ID" value="BCL60206.1"/>
    <property type="molecule type" value="Genomic_DNA"/>
</dbReference>
<dbReference type="KEGG" id="dbk:DGMP_08990"/>
<proteinExistence type="predicted"/>
<dbReference type="PANTHER" id="PTHR42947:SF1">
    <property type="entry name" value="COB--COM HETERODISULFIDE REDUCTASE SUBUNIT B 1"/>
    <property type="match status" value="1"/>
</dbReference>
<accession>A0A8D5FRR2</accession>
<feature type="domain" description="Cysteine-rich" evidence="2">
    <location>
        <begin position="3"/>
        <end position="83"/>
    </location>
</feature>
<reference evidence="3" key="1">
    <citation type="submission" date="2020-09" db="EMBL/GenBank/DDBJ databases">
        <title>Desulfogranum mesoprofundum gen. nov., sp. nov., a novel mesophilic, sulfate-reducing chemolithoautotroph isolated from a deep-sea hydrothermal vent chimney in the Suiyo Seamount.</title>
        <authorList>
            <person name="Hashimoto Y."/>
            <person name="Nakagawa S."/>
        </authorList>
    </citation>
    <scope>NUCLEOTIDE SEQUENCE</scope>
    <source>
        <strain evidence="3">KT2</strain>
    </source>
</reference>
<sequence>MKYAFFQGCNIPARIEQYATATQAVFNTFGVELETVPEFNCCGYPVRNVDEKAYILPSVRNMAIAEKLGFDIFVICNCCFASLQKARRCLQKDPQLQEDMNTLLAREDLRYTGKTEIKHFLSVLHDEIGVETIKAKLVKKFKDLNVAVIHGCHILRPREITLFDDSFVPKITETLMQVAGINNLEWQGKLECCGAALSGINDEMSHKLLSEKIEGARKAGADFVVPVCSYCYLQFDTTQLNLTDENGNPLPVLLYPSSLASALVLMNKA</sequence>
<keyword evidence="1" id="KW-0560">Oxidoreductase</keyword>
<gene>
    <name evidence="3" type="ORF">DGMP_08990</name>
</gene>
<organism evidence="3 4">
    <name type="scientific">Desulfomarina profundi</name>
    <dbReference type="NCBI Taxonomy" id="2772557"/>
    <lineage>
        <taxon>Bacteria</taxon>
        <taxon>Pseudomonadati</taxon>
        <taxon>Thermodesulfobacteriota</taxon>
        <taxon>Desulfobulbia</taxon>
        <taxon>Desulfobulbales</taxon>
        <taxon>Desulfobulbaceae</taxon>
        <taxon>Desulfomarina</taxon>
    </lineage>
</organism>
<dbReference type="InterPro" id="IPR004017">
    <property type="entry name" value="Cys_rich_dom"/>
</dbReference>
<dbReference type="GO" id="GO:0016491">
    <property type="term" value="F:oxidoreductase activity"/>
    <property type="evidence" value="ECO:0007669"/>
    <property type="project" value="UniProtKB-KW"/>
</dbReference>